<dbReference type="Gene3D" id="2.60.40.1190">
    <property type="match status" value="1"/>
</dbReference>
<dbReference type="EMBL" id="OX458332">
    <property type="protein sequence ID" value="CAI8806577.1"/>
    <property type="molecule type" value="Genomic_DNA"/>
</dbReference>
<dbReference type="Proteomes" id="UP001158598">
    <property type="component" value="Chromosome"/>
</dbReference>
<protein>
    <recommendedName>
        <fullName evidence="3">DOMON-like domain-containing protein</fullName>
    </recommendedName>
</protein>
<evidence type="ECO:0000313" key="1">
    <source>
        <dbReference type="EMBL" id="CAI8806577.1"/>
    </source>
</evidence>
<organism evidence="1 2">
    <name type="scientific">Methylococcus capsulatus</name>
    <dbReference type="NCBI Taxonomy" id="414"/>
    <lineage>
        <taxon>Bacteria</taxon>
        <taxon>Pseudomonadati</taxon>
        <taxon>Pseudomonadota</taxon>
        <taxon>Gammaproteobacteria</taxon>
        <taxon>Methylococcales</taxon>
        <taxon>Methylococcaceae</taxon>
        <taxon>Methylococcus</taxon>
    </lineage>
</organism>
<dbReference type="AlphaFoldDB" id="A0AA35Y069"/>
<evidence type="ECO:0008006" key="3">
    <source>
        <dbReference type="Google" id="ProtNLM"/>
    </source>
</evidence>
<evidence type="ECO:0000313" key="2">
    <source>
        <dbReference type="Proteomes" id="UP001158598"/>
    </source>
</evidence>
<sequence length="199" mass="21962">MKAPYDGMAELICHRACSCPPIYRIGASVNQPRDGILELRFVLEGDLAALSLPPPAPRRWTRGLWEHTCFEAFLRPEDGTRYLELNFSPSGEWAAFVFSGYRAGEAFGEGLQPAVTRRQTGNRLELGATLDVGLLAGLGVYTGLRIALCAVVEDRRSGLSYWALHHPAETPDFHHPDGFALTLAHRMDTGKPMKNQDIA</sequence>
<gene>
    <name evidence="1" type="ORF">MCNOR_1671</name>
</gene>
<reference evidence="1" key="1">
    <citation type="submission" date="2023-03" db="EMBL/GenBank/DDBJ databases">
        <authorList>
            <person name="Pearce D."/>
        </authorList>
    </citation>
    <scope>NUCLEOTIDE SEQUENCE</scope>
    <source>
        <strain evidence="1">Mc</strain>
    </source>
</reference>
<proteinExistence type="predicted"/>
<dbReference type="CDD" id="cd09627">
    <property type="entry name" value="DOMON_murB_like"/>
    <property type="match status" value="1"/>
</dbReference>
<accession>A0AA35Y069</accession>
<name>A0AA35Y069_METCP</name>